<protein>
    <submittedName>
        <fullName evidence="2">PRELI domain-containing protein 1, mitochondrial</fullName>
    </submittedName>
</protein>
<dbReference type="EMBL" id="IAAA01017378">
    <property type="protein sequence ID" value="LAA03907.1"/>
    <property type="molecule type" value="mRNA"/>
</dbReference>
<feature type="domain" description="PRELI/MSF1" evidence="1">
    <location>
        <begin position="1"/>
        <end position="165"/>
    </location>
</feature>
<dbReference type="PANTHER" id="PTHR11158">
    <property type="entry name" value="MSF1/PX19 RELATED"/>
    <property type="match status" value="1"/>
</dbReference>
<sequence length="211" mass="24640">MKFFEGEDIFHYSWHQIAEVFWFRYPNPFSKHVRTEDVLYRKVEDGILHTMRLLTKTVRFTSFGYNIAIKNEPIIEESFIDPVNKTIRTCTWNIGTSVARIKELCFYKEREKSSFAVERKAWIERTRLYLPSLFESYLIHRFQKNVQKTCKGLEFVLAQKYPSSVAVEIKPSSFLDKEKICEKARKAKDIAASKTVPLFAAAYAAGADKQG</sequence>
<dbReference type="Pfam" id="PF04707">
    <property type="entry name" value="PRELI"/>
    <property type="match status" value="1"/>
</dbReference>
<evidence type="ECO:0000259" key="1">
    <source>
        <dbReference type="PROSITE" id="PS50904"/>
    </source>
</evidence>
<organism evidence="2">
    <name type="scientific">Parasteatoda tepidariorum</name>
    <name type="common">Common house spider</name>
    <name type="synonym">Achaearanea tepidariorum</name>
    <dbReference type="NCBI Taxonomy" id="114398"/>
    <lineage>
        <taxon>Eukaryota</taxon>
        <taxon>Metazoa</taxon>
        <taxon>Ecdysozoa</taxon>
        <taxon>Arthropoda</taxon>
        <taxon>Chelicerata</taxon>
        <taxon>Arachnida</taxon>
        <taxon>Araneae</taxon>
        <taxon>Araneomorphae</taxon>
        <taxon>Entelegynae</taxon>
        <taxon>Araneoidea</taxon>
        <taxon>Theridiidae</taxon>
        <taxon>Parasteatoda</taxon>
    </lineage>
</organism>
<dbReference type="GO" id="GO:0005758">
    <property type="term" value="C:mitochondrial intermembrane space"/>
    <property type="evidence" value="ECO:0007669"/>
    <property type="project" value="InterPro"/>
</dbReference>
<dbReference type="PROSITE" id="PS50904">
    <property type="entry name" value="PRELI_MSF1"/>
    <property type="match status" value="1"/>
</dbReference>
<proteinExistence type="evidence at transcript level"/>
<accession>A0A2L2Y7C2</accession>
<dbReference type="InterPro" id="IPR037365">
    <property type="entry name" value="Slowmo/Ups"/>
</dbReference>
<reference evidence="2" key="1">
    <citation type="journal article" date="2016" name="Mol. Ecol. Resour.">
        <title>Evaluation of the impact of RNA preservation methods of spiders for de novo transcriptome assembly.</title>
        <authorList>
            <person name="Kono N."/>
            <person name="Nakamura H."/>
            <person name="Ito Y."/>
            <person name="Tomita M."/>
            <person name="Arakawa K."/>
        </authorList>
    </citation>
    <scope>NUCLEOTIDE SEQUENCE</scope>
    <source>
        <tissue evidence="2">Whole body</tissue>
    </source>
</reference>
<dbReference type="OrthoDB" id="341300at2759"/>
<dbReference type="AlphaFoldDB" id="A0A2L2Y7C2"/>
<dbReference type="EMBL" id="IAAA01017379">
    <property type="protein sequence ID" value="LAA03909.1"/>
    <property type="molecule type" value="mRNA"/>
</dbReference>
<evidence type="ECO:0000313" key="2">
    <source>
        <dbReference type="EMBL" id="LAA03907.1"/>
    </source>
</evidence>
<name>A0A2L2Y7C2_PARTP</name>
<dbReference type="InterPro" id="IPR006797">
    <property type="entry name" value="PRELI/MSF1_dom"/>
</dbReference>